<dbReference type="Proteomes" id="UP000029846">
    <property type="component" value="Unassembled WGS sequence"/>
</dbReference>
<feature type="transmembrane region" description="Helical" evidence="9">
    <location>
        <begin position="37"/>
        <end position="60"/>
    </location>
</feature>
<dbReference type="EMBL" id="FOJO01000004">
    <property type="protein sequence ID" value="SFA46260.1"/>
    <property type="molecule type" value="Genomic_DNA"/>
</dbReference>
<keyword evidence="7" id="KW-0813">Transport</keyword>
<dbReference type="PANTHER" id="PTHR33362">
    <property type="entry name" value="SIALIC ACID TRAP TRANSPORTER PERMEASE PROTEIN SIAT-RELATED"/>
    <property type="match status" value="1"/>
</dbReference>
<dbReference type="OrthoDB" id="7339120at2"/>
<dbReference type="InterPro" id="IPR004681">
    <property type="entry name" value="TRAP_DctM"/>
</dbReference>
<dbReference type="GO" id="GO:0005886">
    <property type="term" value="C:plasma membrane"/>
    <property type="evidence" value="ECO:0007669"/>
    <property type="project" value="UniProtKB-SubCell"/>
</dbReference>
<dbReference type="Pfam" id="PF06808">
    <property type="entry name" value="DctM"/>
    <property type="match status" value="1"/>
</dbReference>
<feature type="transmembrane region" description="Helical" evidence="9">
    <location>
        <begin position="236"/>
        <end position="254"/>
    </location>
</feature>
<dbReference type="STRING" id="376733.SAMN04487972_104189"/>
<gene>
    <name evidence="11" type="ORF">IT41_02805</name>
    <name evidence="12" type="ORF">SAMN04487972_104189</name>
</gene>
<evidence type="ECO:0000313" key="14">
    <source>
        <dbReference type="Proteomes" id="UP000182312"/>
    </source>
</evidence>
<name>A0A099F790_9RHOB</name>
<evidence type="ECO:0000256" key="4">
    <source>
        <dbReference type="ARBA" id="ARBA00022692"/>
    </source>
</evidence>
<evidence type="ECO:0000256" key="3">
    <source>
        <dbReference type="ARBA" id="ARBA00022519"/>
    </source>
</evidence>
<feature type="transmembrane region" description="Helical" evidence="9">
    <location>
        <begin position="297"/>
        <end position="320"/>
    </location>
</feature>
<dbReference type="EMBL" id="JRKN01000003">
    <property type="protein sequence ID" value="KGJ06108.1"/>
    <property type="molecule type" value="Genomic_DNA"/>
</dbReference>
<evidence type="ECO:0000313" key="12">
    <source>
        <dbReference type="EMBL" id="SFA46260.1"/>
    </source>
</evidence>
<evidence type="ECO:0000256" key="8">
    <source>
        <dbReference type="SAM" id="MobiDB-lite"/>
    </source>
</evidence>
<feature type="transmembrane region" description="Helical" evidence="9">
    <location>
        <begin position="399"/>
        <end position="426"/>
    </location>
</feature>
<evidence type="ECO:0000256" key="5">
    <source>
        <dbReference type="ARBA" id="ARBA00022989"/>
    </source>
</evidence>
<evidence type="ECO:0000256" key="7">
    <source>
        <dbReference type="RuleBase" id="RU369079"/>
    </source>
</evidence>
<reference evidence="12 14" key="3">
    <citation type="submission" date="2016-10" db="EMBL/GenBank/DDBJ databases">
        <authorList>
            <person name="de Groot N.N."/>
        </authorList>
    </citation>
    <scope>NUCLEOTIDE SEQUENCE [LARGE SCALE GENOMIC DNA]</scope>
    <source>
        <strain evidence="12 14">CGMCC 1.6117</strain>
    </source>
</reference>
<dbReference type="Proteomes" id="UP000182312">
    <property type="component" value="Unassembled WGS sequence"/>
</dbReference>
<dbReference type="AlphaFoldDB" id="A0A099F790"/>
<dbReference type="GO" id="GO:0022857">
    <property type="term" value="F:transmembrane transporter activity"/>
    <property type="evidence" value="ECO:0007669"/>
    <property type="project" value="UniProtKB-UniRule"/>
</dbReference>
<feature type="transmembrane region" description="Helical" evidence="9">
    <location>
        <begin position="113"/>
        <end position="143"/>
    </location>
</feature>
<feature type="transmembrane region" description="Helical" evidence="9">
    <location>
        <begin position="266"/>
        <end position="285"/>
    </location>
</feature>
<accession>A0A099F790</accession>
<keyword evidence="3 7" id="KW-0997">Cell inner membrane</keyword>
<dbReference type="RefSeq" id="WP_036738650.1">
    <property type="nucleotide sequence ID" value="NZ_FOJO01000004.1"/>
</dbReference>
<evidence type="ECO:0000259" key="10">
    <source>
        <dbReference type="Pfam" id="PF06808"/>
    </source>
</evidence>
<dbReference type="InterPro" id="IPR010656">
    <property type="entry name" value="DctM"/>
</dbReference>
<evidence type="ECO:0000313" key="11">
    <source>
        <dbReference type="EMBL" id="KGJ06108.1"/>
    </source>
</evidence>
<sequence length="625" mass="64994">MMELIAQNMAPIMFASLVLFLLFGYPVAFALAANGLLFFVIGVELAPLSGGAINLSWPLLNAMPERLWGVMSNETLLAIPFFTFMGIVLERSGMAEDLLDTIGQLFGPVRGGLAYAVVIVGALLAATTGVVAASVIAMGLISLPIMLRYGYDRRIATGVIAASGTLAQIIPPSLVLIVLADQLGRSVGDMYKGALIPGLVLTGIYLSYIFVVSILRPNSLPALPPEARKLGSGVTSLLVALAGAVALAWLIWRWMYPSQGKDADILAPALAVIAIYVLAVLDKGLKTNLMSRLAQQVIIVLIPPLALIFLVLGTIFLGIATPTEGGAMGAVGALVLAGVKGRLSYGVVRQALLATTRLASFVMFILVGARVFSLTFYGVNGHVWVEHLLTSLPGGQYGFLIAVSLLVFLLAFFLDFFELAFIIVPLLAPAAEAMGIDLIWFGVLLGVNMQTSFMHPPFGFSLFYLRSVAPKTPYEDKLTGRMMAPVTTGQIYWGAVPFVGIQLVMIAIVMTFPGMVLHYKGPPIDSSNVTFEIPTMGDSGFGGLGGLGGNPFGAPTPPAAPGAAPGGDSLGGGLGDLGGPPVFGTPNEPPAGGDVPAPQPPQPGGLDPLSGPPPGLGGPAQPPAN</sequence>
<reference evidence="11 13" key="2">
    <citation type="submission" date="2014-10" db="EMBL/GenBank/DDBJ databases">
        <title>Paracoccus sanguinis sp. nov., isolated from clinical specimens of New York State patients.</title>
        <authorList>
            <person name="Mingle L.A."/>
            <person name="Cole J.A."/>
            <person name="Lapierre P."/>
            <person name="Musser K.A."/>
        </authorList>
    </citation>
    <scope>NUCLEOTIDE SEQUENCE [LARGE SCALE GENOMIC DNA]</scope>
    <source>
        <strain evidence="11 13">JCM 14014</strain>
    </source>
</reference>
<feature type="transmembrane region" description="Helical" evidence="9">
    <location>
        <begin position="326"/>
        <end position="345"/>
    </location>
</feature>
<feature type="transmembrane region" description="Helical" evidence="9">
    <location>
        <begin position="194"/>
        <end position="215"/>
    </location>
</feature>
<keyword evidence="13" id="KW-1185">Reference proteome</keyword>
<dbReference type="eggNOG" id="COG4664">
    <property type="taxonomic scope" value="Bacteria"/>
</dbReference>
<comment type="function">
    <text evidence="7">Part of the tripartite ATP-independent periplasmic (TRAP) transport system.</text>
</comment>
<keyword evidence="2" id="KW-1003">Cell membrane</keyword>
<feature type="compositionally biased region" description="Gly residues" evidence="8">
    <location>
        <begin position="542"/>
        <end position="551"/>
    </location>
</feature>
<feature type="transmembrane region" description="Helical" evidence="9">
    <location>
        <begin position="491"/>
        <end position="512"/>
    </location>
</feature>
<evidence type="ECO:0000256" key="1">
    <source>
        <dbReference type="ARBA" id="ARBA00004429"/>
    </source>
</evidence>
<feature type="transmembrane region" description="Helical" evidence="9">
    <location>
        <begin position="357"/>
        <end position="379"/>
    </location>
</feature>
<feature type="compositionally biased region" description="Gly residues" evidence="8">
    <location>
        <begin position="564"/>
        <end position="578"/>
    </location>
</feature>
<organism evidence="11 13">
    <name type="scientific">Paracoccus halophilus</name>
    <dbReference type="NCBI Taxonomy" id="376733"/>
    <lineage>
        <taxon>Bacteria</taxon>
        <taxon>Pseudomonadati</taxon>
        <taxon>Pseudomonadota</taxon>
        <taxon>Alphaproteobacteria</taxon>
        <taxon>Rhodobacterales</taxon>
        <taxon>Paracoccaceae</taxon>
        <taxon>Paracoccus</taxon>
    </lineage>
</organism>
<evidence type="ECO:0000256" key="9">
    <source>
        <dbReference type="SAM" id="Phobius"/>
    </source>
</evidence>
<dbReference type="PANTHER" id="PTHR33362:SF7">
    <property type="entry name" value="SLL1103 PROTEIN"/>
    <property type="match status" value="1"/>
</dbReference>
<protein>
    <submittedName>
        <fullName evidence="11">C4-dicarboxylate ABC transporter</fullName>
    </submittedName>
    <submittedName>
        <fullName evidence="12">TRAP transporter, DctM subunit</fullName>
    </submittedName>
</protein>
<feature type="compositionally biased region" description="Pro residues" evidence="8">
    <location>
        <begin position="610"/>
        <end position="625"/>
    </location>
</feature>
<keyword evidence="4 9" id="KW-0812">Transmembrane</keyword>
<feature type="region of interest" description="Disordered" evidence="8">
    <location>
        <begin position="542"/>
        <end position="625"/>
    </location>
</feature>
<reference evidence="11 13" key="1">
    <citation type="submission" date="2014-09" db="EMBL/GenBank/DDBJ databases">
        <authorList>
            <person name="McGinnis J.M."/>
            <person name="Wolfgang W.J."/>
        </authorList>
    </citation>
    <scope>NUCLEOTIDE SEQUENCE [LARGE SCALE GENOMIC DNA]</scope>
    <source>
        <strain evidence="11 13">JCM 14014</strain>
    </source>
</reference>
<feature type="domain" description="TRAP C4-dicarboxylate transport system permease DctM subunit" evidence="10">
    <location>
        <begin position="14"/>
        <end position="515"/>
    </location>
</feature>
<feature type="transmembrane region" description="Helical" evidence="9">
    <location>
        <begin position="12"/>
        <end position="31"/>
    </location>
</feature>
<evidence type="ECO:0000313" key="13">
    <source>
        <dbReference type="Proteomes" id="UP000029846"/>
    </source>
</evidence>
<evidence type="ECO:0000256" key="6">
    <source>
        <dbReference type="ARBA" id="ARBA00023136"/>
    </source>
</evidence>
<keyword evidence="6 9" id="KW-0472">Membrane</keyword>
<feature type="transmembrane region" description="Helical" evidence="9">
    <location>
        <begin position="67"/>
        <end position="89"/>
    </location>
</feature>
<keyword evidence="5 9" id="KW-1133">Transmembrane helix</keyword>
<evidence type="ECO:0000256" key="2">
    <source>
        <dbReference type="ARBA" id="ARBA00022475"/>
    </source>
</evidence>
<feature type="transmembrane region" description="Helical" evidence="9">
    <location>
        <begin position="155"/>
        <end position="179"/>
    </location>
</feature>
<proteinExistence type="predicted"/>
<comment type="subcellular location">
    <subcellularLocation>
        <location evidence="1 7">Cell inner membrane</location>
        <topology evidence="1 7">Multi-pass membrane protein</topology>
    </subcellularLocation>
</comment>